<keyword evidence="5" id="KW-1003">Cell membrane</keyword>
<evidence type="ECO:0000256" key="4">
    <source>
        <dbReference type="ARBA" id="ARBA00023136"/>
    </source>
</evidence>
<dbReference type="GO" id="GO:0043190">
    <property type="term" value="C:ATP-binding cassette (ABC) transporter complex"/>
    <property type="evidence" value="ECO:0007669"/>
    <property type="project" value="InterPro"/>
</dbReference>
<keyword evidence="5" id="KW-0813">Transport</keyword>
<dbReference type="PIRSF" id="PIRSF006648">
    <property type="entry name" value="DrrB"/>
    <property type="match status" value="1"/>
</dbReference>
<evidence type="ECO:0000313" key="8">
    <source>
        <dbReference type="Proteomes" id="UP000179157"/>
    </source>
</evidence>
<dbReference type="InterPro" id="IPR000412">
    <property type="entry name" value="ABC_2_transport"/>
</dbReference>
<comment type="similarity">
    <text evidence="5">Belongs to the ABC-2 integral membrane protein family.</text>
</comment>
<dbReference type="GO" id="GO:0140359">
    <property type="term" value="F:ABC-type transporter activity"/>
    <property type="evidence" value="ECO:0007669"/>
    <property type="project" value="InterPro"/>
</dbReference>
<dbReference type="InterPro" id="IPR013525">
    <property type="entry name" value="ABC2_TM"/>
</dbReference>
<dbReference type="Proteomes" id="UP000179157">
    <property type="component" value="Unassembled WGS sequence"/>
</dbReference>
<accession>A0A1F5V2M9</accession>
<dbReference type="PROSITE" id="PS51012">
    <property type="entry name" value="ABC_TM2"/>
    <property type="match status" value="1"/>
</dbReference>
<dbReference type="STRING" id="1817864.A2Z21_05465"/>
<dbReference type="EMBL" id="MFGX01000006">
    <property type="protein sequence ID" value="OGF57694.1"/>
    <property type="molecule type" value="Genomic_DNA"/>
</dbReference>
<dbReference type="PANTHER" id="PTHR43332:SF1">
    <property type="entry name" value="TRANSPORT PERMEASE PROTEIN"/>
    <property type="match status" value="1"/>
</dbReference>
<name>A0A1F5V2M9_FRAXR</name>
<reference evidence="7 8" key="1">
    <citation type="journal article" date="2016" name="Nat. Commun.">
        <title>Thousands of microbial genomes shed light on interconnected biogeochemical processes in an aquifer system.</title>
        <authorList>
            <person name="Anantharaman K."/>
            <person name="Brown C.T."/>
            <person name="Hug L.A."/>
            <person name="Sharon I."/>
            <person name="Castelle C.J."/>
            <person name="Probst A.J."/>
            <person name="Thomas B.C."/>
            <person name="Singh A."/>
            <person name="Wilkins M.J."/>
            <person name="Karaoz U."/>
            <person name="Brodie E.L."/>
            <person name="Williams K.H."/>
            <person name="Hubbard S.S."/>
            <person name="Banfield J.F."/>
        </authorList>
    </citation>
    <scope>NUCLEOTIDE SEQUENCE [LARGE SCALE GENOMIC DNA]</scope>
    <source>
        <strain evidence="8">RBG_16_55_9</strain>
    </source>
</reference>
<comment type="subcellular location">
    <subcellularLocation>
        <location evidence="5">Cell membrane</location>
        <topology evidence="5">Multi-pass membrane protein</topology>
    </subcellularLocation>
    <subcellularLocation>
        <location evidence="1">Membrane</location>
        <topology evidence="1">Multi-pass membrane protein</topology>
    </subcellularLocation>
</comment>
<evidence type="ECO:0000256" key="3">
    <source>
        <dbReference type="ARBA" id="ARBA00022989"/>
    </source>
</evidence>
<protein>
    <recommendedName>
        <fullName evidence="5">Transport permease protein</fullName>
    </recommendedName>
</protein>
<feature type="transmembrane region" description="Helical" evidence="5">
    <location>
        <begin position="138"/>
        <end position="158"/>
    </location>
</feature>
<proteinExistence type="inferred from homology"/>
<feature type="transmembrane region" description="Helical" evidence="5">
    <location>
        <begin position="53"/>
        <end position="72"/>
    </location>
</feature>
<dbReference type="AlphaFoldDB" id="A0A1F5V2M9"/>
<dbReference type="InterPro" id="IPR052522">
    <property type="entry name" value="ABC-2_transport_permease"/>
</dbReference>
<dbReference type="Pfam" id="PF01061">
    <property type="entry name" value="ABC2_membrane"/>
    <property type="match status" value="1"/>
</dbReference>
<feature type="transmembrane region" description="Helical" evidence="5">
    <location>
        <begin position="224"/>
        <end position="246"/>
    </location>
</feature>
<evidence type="ECO:0000256" key="2">
    <source>
        <dbReference type="ARBA" id="ARBA00022692"/>
    </source>
</evidence>
<keyword evidence="2 5" id="KW-0812">Transmembrane</keyword>
<gene>
    <name evidence="7" type="ORF">A2Z21_05465</name>
</gene>
<comment type="caution">
    <text evidence="7">The sequence shown here is derived from an EMBL/GenBank/DDBJ whole genome shotgun (WGS) entry which is preliminary data.</text>
</comment>
<feature type="transmembrane region" description="Helical" evidence="5">
    <location>
        <begin position="20"/>
        <end position="41"/>
    </location>
</feature>
<evidence type="ECO:0000256" key="1">
    <source>
        <dbReference type="ARBA" id="ARBA00004141"/>
    </source>
</evidence>
<sequence>MIGFYTLWKREMVRYLKGSLDTIAPPIISTILFIFVFGLALGSRLGAVGEFPYIQFMLPGVMMMSVIMNSFYNPAYSVFQSRWQGNIADFLASPLSYSQMAVATILAGMCRGMIVGLIVLGAAFAFTSLPLAHPGLMALYLVLVSLAFASFGCIVGLWTKGWDGVNAVSIFLLDPLVMLGGVFYSLEMIRGVPILEVLTQINPFTYITGGFRYSLLGIADTDPFVGLGITAMLGVGLLLASIALFWRGYHLKH</sequence>
<keyword evidence="4 5" id="KW-0472">Membrane</keyword>
<evidence type="ECO:0000313" key="7">
    <source>
        <dbReference type="EMBL" id="OGF57694.1"/>
    </source>
</evidence>
<organism evidence="7 8">
    <name type="scientific">Fraserbacteria sp. (strain RBG_16_55_9)</name>
    <dbReference type="NCBI Taxonomy" id="1817864"/>
    <lineage>
        <taxon>Bacteria</taxon>
        <taxon>Candidatus Fraseribacteriota</taxon>
    </lineage>
</organism>
<keyword evidence="3 5" id="KW-1133">Transmembrane helix</keyword>
<dbReference type="PANTHER" id="PTHR43332">
    <property type="entry name" value="INNER MEMBRANE TRANSPORT PERMEASE YADH-RELATED"/>
    <property type="match status" value="1"/>
</dbReference>
<dbReference type="InterPro" id="IPR047817">
    <property type="entry name" value="ABC2_TM_bact-type"/>
</dbReference>
<feature type="transmembrane region" description="Helical" evidence="5">
    <location>
        <begin position="101"/>
        <end position="126"/>
    </location>
</feature>
<evidence type="ECO:0000259" key="6">
    <source>
        <dbReference type="PROSITE" id="PS51012"/>
    </source>
</evidence>
<feature type="transmembrane region" description="Helical" evidence="5">
    <location>
        <begin position="165"/>
        <end position="186"/>
    </location>
</feature>
<evidence type="ECO:0000256" key="5">
    <source>
        <dbReference type="RuleBase" id="RU361157"/>
    </source>
</evidence>
<feature type="domain" description="ABC transmembrane type-2" evidence="6">
    <location>
        <begin position="17"/>
        <end position="248"/>
    </location>
</feature>